<dbReference type="EMBL" id="JAEQNA010000006">
    <property type="protein sequence ID" value="MBL0422066.1"/>
    <property type="molecule type" value="Genomic_DNA"/>
</dbReference>
<keyword evidence="3" id="KW-1003">Cell membrane</keyword>
<sequence length="258" mass="27698">MLRVALVNFSRGEPEGVSRLQPSPGFLSSFFPRRLRPPRLRPRGIFSGPGCPCRAADNRTVTPSIPTTAPAPQATGLRPETLSQLFLALTWMALQGFGGVLAVVQRELVERRRWMTREEFVEDWAVAQLLPGPNVVNLSLMLGHRWFGLRGAVVALAGILTVPMFVVLALALAYAQWGQHPQAAAALRGMGAVAAGLITATGLKLLGALGRNPLGRGWCAMLAVATFLAIAVLRVPLAVVLVVLGCVAFALTWRRITP</sequence>
<evidence type="ECO:0000256" key="7">
    <source>
        <dbReference type="SAM" id="Phobius"/>
    </source>
</evidence>
<evidence type="ECO:0000256" key="1">
    <source>
        <dbReference type="ARBA" id="ARBA00004651"/>
    </source>
</evidence>
<name>A0A936ZT42_9BURK</name>
<comment type="caution">
    <text evidence="8">The sequence shown here is derived from an EMBL/GenBank/DDBJ whole genome shotgun (WGS) entry which is preliminary data.</text>
</comment>
<dbReference type="AlphaFoldDB" id="A0A936ZT42"/>
<evidence type="ECO:0000256" key="2">
    <source>
        <dbReference type="ARBA" id="ARBA00005262"/>
    </source>
</evidence>
<evidence type="ECO:0000313" key="9">
    <source>
        <dbReference type="Proteomes" id="UP000613011"/>
    </source>
</evidence>
<reference evidence="8" key="1">
    <citation type="submission" date="2021-01" db="EMBL/GenBank/DDBJ databases">
        <title>Ramlibacter sp. strain AW1 16S ribosomal RNA gene Genome sequencing and assembly.</title>
        <authorList>
            <person name="Kang M."/>
        </authorList>
    </citation>
    <scope>NUCLEOTIDE SEQUENCE</scope>
    <source>
        <strain evidence="8">AW1</strain>
    </source>
</reference>
<feature type="transmembrane region" description="Helical" evidence="7">
    <location>
        <begin position="151"/>
        <end position="174"/>
    </location>
</feature>
<dbReference type="GO" id="GO:0005886">
    <property type="term" value="C:plasma membrane"/>
    <property type="evidence" value="ECO:0007669"/>
    <property type="project" value="UniProtKB-SubCell"/>
</dbReference>
<feature type="transmembrane region" description="Helical" evidence="7">
    <location>
        <begin position="218"/>
        <end position="251"/>
    </location>
</feature>
<evidence type="ECO:0000256" key="6">
    <source>
        <dbReference type="ARBA" id="ARBA00023136"/>
    </source>
</evidence>
<gene>
    <name evidence="8" type="ORF">JI739_17070</name>
</gene>
<evidence type="ECO:0000313" key="8">
    <source>
        <dbReference type="EMBL" id="MBL0422066.1"/>
    </source>
</evidence>
<comment type="subcellular location">
    <subcellularLocation>
        <location evidence="1">Cell membrane</location>
        <topology evidence="1">Multi-pass membrane protein</topology>
    </subcellularLocation>
</comment>
<protein>
    <submittedName>
        <fullName evidence="8">Chromate transporter</fullName>
    </submittedName>
</protein>
<keyword evidence="4 7" id="KW-0812">Transmembrane</keyword>
<comment type="similarity">
    <text evidence="2">Belongs to the chromate ion transporter (CHR) (TC 2.A.51) family.</text>
</comment>
<dbReference type="PANTHER" id="PTHR43663:SF1">
    <property type="entry name" value="CHROMATE TRANSPORTER"/>
    <property type="match status" value="1"/>
</dbReference>
<evidence type="ECO:0000256" key="4">
    <source>
        <dbReference type="ARBA" id="ARBA00022692"/>
    </source>
</evidence>
<dbReference type="InterPro" id="IPR052518">
    <property type="entry name" value="CHR_Transporter"/>
</dbReference>
<organism evidence="8 9">
    <name type="scientific">Ramlibacter aurantiacus</name>
    <dbReference type="NCBI Taxonomy" id="2801330"/>
    <lineage>
        <taxon>Bacteria</taxon>
        <taxon>Pseudomonadati</taxon>
        <taxon>Pseudomonadota</taxon>
        <taxon>Betaproteobacteria</taxon>
        <taxon>Burkholderiales</taxon>
        <taxon>Comamonadaceae</taxon>
        <taxon>Ramlibacter</taxon>
    </lineage>
</organism>
<accession>A0A936ZT42</accession>
<keyword evidence="5 7" id="KW-1133">Transmembrane helix</keyword>
<dbReference type="PANTHER" id="PTHR43663">
    <property type="entry name" value="CHROMATE TRANSPORT PROTEIN-RELATED"/>
    <property type="match status" value="1"/>
</dbReference>
<feature type="transmembrane region" description="Helical" evidence="7">
    <location>
        <begin position="85"/>
        <end position="104"/>
    </location>
</feature>
<dbReference type="Proteomes" id="UP000613011">
    <property type="component" value="Unassembled WGS sequence"/>
</dbReference>
<evidence type="ECO:0000256" key="5">
    <source>
        <dbReference type="ARBA" id="ARBA00022989"/>
    </source>
</evidence>
<keyword evidence="9" id="KW-1185">Reference proteome</keyword>
<feature type="transmembrane region" description="Helical" evidence="7">
    <location>
        <begin position="186"/>
        <end position="206"/>
    </location>
</feature>
<proteinExistence type="inferred from homology"/>
<keyword evidence="6 7" id="KW-0472">Membrane</keyword>
<dbReference type="GO" id="GO:0015109">
    <property type="term" value="F:chromate transmembrane transporter activity"/>
    <property type="evidence" value="ECO:0007669"/>
    <property type="project" value="InterPro"/>
</dbReference>
<dbReference type="Pfam" id="PF02417">
    <property type="entry name" value="Chromate_transp"/>
    <property type="match status" value="1"/>
</dbReference>
<dbReference type="InterPro" id="IPR003370">
    <property type="entry name" value="Chromate_transpt"/>
</dbReference>
<evidence type="ECO:0000256" key="3">
    <source>
        <dbReference type="ARBA" id="ARBA00022475"/>
    </source>
</evidence>